<dbReference type="Proteomes" id="UP000306758">
    <property type="component" value="Unassembled WGS sequence"/>
</dbReference>
<gene>
    <name evidence="1" type="ORF">D3M78_02935</name>
</gene>
<sequence length="63" mass="7254">MKLARPSNAIDLKNESDIAALSFIKTVYAHYKYDKEKVRAVFHPDVVEAVMLTIDLTERGFKR</sequence>
<reference evidence="1 2" key="1">
    <citation type="journal article" date="2019" name="Vet. Microbiol.">
        <title>Development of multi locus sequence typing (MLST) of Rodentibacter pneumotropicus.</title>
        <authorList>
            <person name="Adhikary S."/>
            <person name="Bisgaard M."/>
            <person name="Boot R."/>
            <person name="Benga L."/>
            <person name="Nicklas W."/>
            <person name="Christensen H."/>
        </authorList>
    </citation>
    <scope>NUCLEOTIDE SEQUENCE [LARGE SCALE GENOMIC DNA]</scope>
    <source>
        <strain evidence="1 2">Ac84</strain>
    </source>
</reference>
<evidence type="ECO:0000313" key="1">
    <source>
        <dbReference type="EMBL" id="THA10472.1"/>
    </source>
</evidence>
<dbReference type="RefSeq" id="WP_136123138.1">
    <property type="nucleotide sequence ID" value="NZ_QXNI01000014.1"/>
</dbReference>
<dbReference type="AlphaFoldDB" id="A0A4S2Q1U6"/>
<organism evidence="1 2">
    <name type="scientific">Rodentibacter pneumotropicus</name>
    <dbReference type="NCBI Taxonomy" id="758"/>
    <lineage>
        <taxon>Bacteria</taxon>
        <taxon>Pseudomonadati</taxon>
        <taxon>Pseudomonadota</taxon>
        <taxon>Gammaproteobacteria</taxon>
        <taxon>Pasteurellales</taxon>
        <taxon>Pasteurellaceae</taxon>
        <taxon>Rodentibacter</taxon>
    </lineage>
</organism>
<name>A0A4S2Q1U6_9PAST</name>
<comment type="caution">
    <text evidence="1">The sequence shown here is derived from an EMBL/GenBank/DDBJ whole genome shotgun (WGS) entry which is preliminary data.</text>
</comment>
<accession>A0A4S2Q1U6</accession>
<evidence type="ECO:0000313" key="2">
    <source>
        <dbReference type="Proteomes" id="UP000306758"/>
    </source>
</evidence>
<proteinExistence type="predicted"/>
<protein>
    <submittedName>
        <fullName evidence="1">Uncharacterized protein</fullName>
    </submittedName>
</protein>
<dbReference type="EMBL" id="QXNI01000014">
    <property type="protein sequence ID" value="THA10472.1"/>
    <property type="molecule type" value="Genomic_DNA"/>
</dbReference>